<evidence type="ECO:0000313" key="6">
    <source>
        <dbReference type="Proteomes" id="UP000325113"/>
    </source>
</evidence>
<proteinExistence type="predicted"/>
<evidence type="ECO:0000313" key="3">
    <source>
        <dbReference type="EMBL" id="KAA0171216.1"/>
    </source>
</evidence>
<organism evidence="3 5">
    <name type="scientific">Cafeteria roenbergensis</name>
    <name type="common">Marine flagellate</name>
    <dbReference type="NCBI Taxonomy" id="33653"/>
    <lineage>
        <taxon>Eukaryota</taxon>
        <taxon>Sar</taxon>
        <taxon>Stramenopiles</taxon>
        <taxon>Bigyra</taxon>
        <taxon>Opalozoa</taxon>
        <taxon>Bicosoecida</taxon>
        <taxon>Cafeteriaceae</taxon>
        <taxon>Cafeteria</taxon>
    </lineage>
</organism>
<dbReference type="AlphaFoldDB" id="A0A5A8E0C7"/>
<dbReference type="SUPFAM" id="SSF53335">
    <property type="entry name" value="S-adenosyl-L-methionine-dependent methyltransferases"/>
    <property type="match status" value="1"/>
</dbReference>
<sequence length="310" mass="33198">MMPKVVFSVALTGKARDAAQPDLNHVITSIASDGQSGQSSAADLCSQLQGLPLAAQFHLDEFFATCPQTFERAIATERASAMGLDPAFYTALSDLTVHLSQKQLAMDVLARAVSKNPGRLNFVQRLMQQHSAAGDVCQVGFGGGKLALLALQTMPNAKLWSFEGEESTVTVPAHDFLDAAHPDRLTLYLGDPAILVPRFITMHPETYCSAILIDGEIDDFALRDALVDMREVAQAGPKGHFVAITVPKDVLSATTLAASLKAAVNRGDFVIDAVTRGEMSASLADVQAMEDGEFFADALVVGHFTEFKME</sequence>
<dbReference type="EMBL" id="VLTM01000002">
    <property type="protein sequence ID" value="KAA0168499.1"/>
    <property type="molecule type" value="Genomic_DNA"/>
</dbReference>
<keyword evidence="4" id="KW-1185">Reference proteome</keyword>
<protein>
    <submittedName>
        <fullName evidence="3">Uncharacterized protein</fullName>
    </submittedName>
</protein>
<dbReference type="EMBL" id="VLTN01000004">
    <property type="protein sequence ID" value="KAA0156392.1"/>
    <property type="molecule type" value="Genomic_DNA"/>
</dbReference>
<accession>A0A5A8E0C7</accession>
<dbReference type="EMBL" id="VLTL01000008">
    <property type="protein sequence ID" value="KAA0171216.1"/>
    <property type="molecule type" value="Genomic_DNA"/>
</dbReference>
<comment type="caution">
    <text evidence="3">The sequence shown here is derived from an EMBL/GenBank/DDBJ whole genome shotgun (WGS) entry which is preliminary data.</text>
</comment>
<dbReference type="Proteomes" id="UP000324907">
    <property type="component" value="Unassembled WGS sequence"/>
</dbReference>
<gene>
    <name evidence="3" type="ORF">FNF28_00982</name>
    <name evidence="1" type="ORF">FNF29_01184</name>
    <name evidence="2" type="ORF">FNF31_00379</name>
</gene>
<dbReference type="Proteomes" id="UP000323011">
    <property type="component" value="Unassembled WGS sequence"/>
</dbReference>
<evidence type="ECO:0000313" key="1">
    <source>
        <dbReference type="EMBL" id="KAA0156392.1"/>
    </source>
</evidence>
<dbReference type="InterPro" id="IPR029063">
    <property type="entry name" value="SAM-dependent_MTases_sf"/>
</dbReference>
<evidence type="ECO:0000313" key="4">
    <source>
        <dbReference type="Proteomes" id="UP000323011"/>
    </source>
</evidence>
<evidence type="ECO:0000313" key="5">
    <source>
        <dbReference type="Proteomes" id="UP000324907"/>
    </source>
</evidence>
<evidence type="ECO:0000313" key="2">
    <source>
        <dbReference type="EMBL" id="KAA0168499.1"/>
    </source>
</evidence>
<dbReference type="Proteomes" id="UP000325113">
    <property type="component" value="Unassembled WGS sequence"/>
</dbReference>
<reference evidence="4 5" key="1">
    <citation type="submission" date="2019-07" db="EMBL/GenBank/DDBJ databases">
        <title>Genomes of Cafeteria roenbergensis.</title>
        <authorList>
            <person name="Fischer M.G."/>
            <person name="Hackl T."/>
            <person name="Roman M."/>
        </authorList>
    </citation>
    <scope>NUCLEOTIDE SEQUENCE [LARGE SCALE GENOMIC DNA]</scope>
    <source>
        <strain evidence="1 4">BVI</strain>
        <strain evidence="2 6">Cflag</strain>
        <strain evidence="3 5">RCC970-E3</strain>
    </source>
</reference>
<name>A0A5A8E0C7_CAFRO</name>